<organism evidence="2 3">
    <name type="scientific">Qingrenia yutianensis</name>
    <dbReference type="NCBI Taxonomy" id="2763676"/>
    <lineage>
        <taxon>Bacteria</taxon>
        <taxon>Bacillati</taxon>
        <taxon>Bacillota</taxon>
        <taxon>Clostridia</taxon>
        <taxon>Eubacteriales</taxon>
        <taxon>Oscillospiraceae</taxon>
        <taxon>Qingrenia</taxon>
    </lineage>
</organism>
<reference evidence="2" key="1">
    <citation type="submission" date="2020-08" db="EMBL/GenBank/DDBJ databases">
        <title>Genome public.</title>
        <authorList>
            <person name="Liu C."/>
            <person name="Sun Q."/>
        </authorList>
    </citation>
    <scope>NUCLEOTIDE SEQUENCE</scope>
    <source>
        <strain evidence="2">NSJ-50</strain>
    </source>
</reference>
<dbReference type="RefSeq" id="WP_262432210.1">
    <property type="nucleotide sequence ID" value="NZ_JACRTE010000009.1"/>
</dbReference>
<dbReference type="Proteomes" id="UP000647416">
    <property type="component" value="Unassembled WGS sequence"/>
</dbReference>
<comment type="caution">
    <text evidence="2">The sequence shown here is derived from an EMBL/GenBank/DDBJ whole genome shotgun (WGS) entry which is preliminary data.</text>
</comment>
<dbReference type="InterPro" id="IPR010380">
    <property type="entry name" value="DUF975"/>
</dbReference>
<feature type="transmembrane region" description="Helical" evidence="1">
    <location>
        <begin position="85"/>
        <end position="108"/>
    </location>
</feature>
<dbReference type="Pfam" id="PF06161">
    <property type="entry name" value="DUF975"/>
    <property type="match status" value="1"/>
</dbReference>
<dbReference type="PANTHER" id="PTHR40076:SF1">
    <property type="entry name" value="MEMBRANE PROTEIN"/>
    <property type="match status" value="1"/>
</dbReference>
<keyword evidence="3" id="KW-1185">Reference proteome</keyword>
<proteinExistence type="predicted"/>
<protein>
    <submittedName>
        <fullName evidence="2">DUF975 family protein</fullName>
    </submittedName>
</protein>
<keyword evidence="1" id="KW-1133">Transmembrane helix</keyword>
<keyword evidence="1" id="KW-0812">Transmembrane</keyword>
<feature type="transmembrane region" description="Helical" evidence="1">
    <location>
        <begin position="146"/>
        <end position="171"/>
    </location>
</feature>
<keyword evidence="1" id="KW-0472">Membrane</keyword>
<sequence length="212" mass="23478">MERFTLKSNARSQLRGNIGVLFVCTLIMGLITAVCVALSYGIASLLVVPPFELGMTMIYLGLTEGREAKVEKVFGGFKVNFVKSILLYLLMGIFIALWSLLLVIPGIIKGYSYSMAPYILAENPEMSPLDAITQSKRMMHGHKFDLFVLYLSFIPWLFLVYITLGIAGIYVGPYMNLTVANFYKSLSGGYTNMYQGTATETASSDSGAFYEE</sequence>
<dbReference type="PANTHER" id="PTHR40076">
    <property type="entry name" value="MEMBRANE PROTEIN-RELATED"/>
    <property type="match status" value="1"/>
</dbReference>
<gene>
    <name evidence="2" type="ORF">H8706_08115</name>
</gene>
<feature type="transmembrane region" description="Helical" evidence="1">
    <location>
        <begin position="20"/>
        <end position="47"/>
    </location>
</feature>
<evidence type="ECO:0000256" key="1">
    <source>
        <dbReference type="SAM" id="Phobius"/>
    </source>
</evidence>
<dbReference type="AlphaFoldDB" id="A0A926FEL3"/>
<accession>A0A926FEL3</accession>
<evidence type="ECO:0000313" key="2">
    <source>
        <dbReference type="EMBL" id="MBC8596830.1"/>
    </source>
</evidence>
<dbReference type="EMBL" id="JACRTE010000009">
    <property type="protein sequence ID" value="MBC8596830.1"/>
    <property type="molecule type" value="Genomic_DNA"/>
</dbReference>
<evidence type="ECO:0000313" key="3">
    <source>
        <dbReference type="Proteomes" id="UP000647416"/>
    </source>
</evidence>
<name>A0A926FEL3_9FIRM</name>